<proteinExistence type="predicted"/>
<dbReference type="Proteomes" id="UP000001817">
    <property type="component" value="Chromosome 2"/>
</dbReference>
<dbReference type="AlphaFoldDB" id="Q13S03"/>
<dbReference type="KEGG" id="bxe:Bxe_B2859"/>
<keyword evidence="2" id="KW-1185">Reference proteome</keyword>
<dbReference type="STRING" id="266265.Bxe_B2859"/>
<protein>
    <submittedName>
        <fullName evidence="1">Uncharacterized protein</fullName>
    </submittedName>
</protein>
<dbReference type="EMBL" id="CP000271">
    <property type="protein sequence ID" value="ABE33136.1"/>
    <property type="molecule type" value="Genomic_DNA"/>
</dbReference>
<accession>Q13S03</accession>
<organism evidence="1 2">
    <name type="scientific">Paraburkholderia xenovorans (strain LB400)</name>
    <dbReference type="NCBI Taxonomy" id="266265"/>
    <lineage>
        <taxon>Bacteria</taxon>
        <taxon>Pseudomonadati</taxon>
        <taxon>Pseudomonadota</taxon>
        <taxon>Betaproteobacteria</taxon>
        <taxon>Burkholderiales</taxon>
        <taxon>Burkholderiaceae</taxon>
        <taxon>Paraburkholderia</taxon>
    </lineage>
</organism>
<evidence type="ECO:0000313" key="2">
    <source>
        <dbReference type="Proteomes" id="UP000001817"/>
    </source>
</evidence>
<gene>
    <name evidence="1" type="ORF">Bxe_B2859</name>
</gene>
<evidence type="ECO:0000313" key="1">
    <source>
        <dbReference type="EMBL" id="ABE33136.1"/>
    </source>
</evidence>
<sequence length="180" mass="19576">MVCERLRCRGFYSCCGRYLSNRQVTGYVFRNALACRFQLKGEWQAAVFSPCVPCHAGGFIRMSSARRSPARIEFMRARKTARAAPDQVWGRGIDATRERHHAGTVRQVENDSPSGVPMTDVPENNDAHHEVTHPAASLLLSSDSFSAARRAWVPGACAAAAPGRANAAGPMAEVVTDSTQ</sequence>
<reference evidence="1 2" key="1">
    <citation type="journal article" date="2006" name="Proc. Natl. Acad. Sci. U.S.A.">
        <title>Burkholderia xenovorans LB400 harbors a multi-replicon, 9.73-Mbp genome shaped for versatility.</title>
        <authorList>
            <person name="Chain P.S."/>
            <person name="Denef V.J."/>
            <person name="Konstantinidis K.T."/>
            <person name="Vergez L.M."/>
            <person name="Agullo L."/>
            <person name="Reyes V.L."/>
            <person name="Hauser L."/>
            <person name="Cordova M."/>
            <person name="Gomez L."/>
            <person name="Gonzalez M."/>
            <person name="Land M."/>
            <person name="Lao V."/>
            <person name="Larimer F."/>
            <person name="LiPuma J.J."/>
            <person name="Mahenthiralingam E."/>
            <person name="Malfatti S.A."/>
            <person name="Marx C.J."/>
            <person name="Parnell J.J."/>
            <person name="Ramette A."/>
            <person name="Richardson P."/>
            <person name="Seeger M."/>
            <person name="Smith D."/>
            <person name="Spilker T."/>
            <person name="Sul W.J."/>
            <person name="Tsoi T.V."/>
            <person name="Ulrich L.E."/>
            <person name="Zhulin I.B."/>
            <person name="Tiedje J.M."/>
        </authorList>
    </citation>
    <scope>NUCLEOTIDE SEQUENCE [LARGE SCALE GENOMIC DNA]</scope>
    <source>
        <strain evidence="1 2">LB400</strain>
    </source>
</reference>
<name>Q13S03_PARXL</name>